<dbReference type="GO" id="GO:0005634">
    <property type="term" value="C:nucleus"/>
    <property type="evidence" value="ECO:0007669"/>
    <property type="project" value="TreeGrafter"/>
</dbReference>
<dbReference type="PANTHER" id="PTHR16487:SF0">
    <property type="entry name" value="PROTEIN PHOSPHATASE 4 REGULATORY SUBUNIT 2-RELATED"/>
    <property type="match status" value="1"/>
</dbReference>
<comment type="similarity">
    <text evidence="1">Belongs to the PPP4R2 family.</text>
</comment>
<reference evidence="3 4" key="1">
    <citation type="journal article" date="2009" name="Science">
        <title>Green evolution and dynamic adaptations revealed by genomes of the marine picoeukaryotes Micromonas.</title>
        <authorList>
            <person name="Worden A.Z."/>
            <person name="Lee J.H."/>
            <person name="Mock T."/>
            <person name="Rouze P."/>
            <person name="Simmons M.P."/>
            <person name="Aerts A.L."/>
            <person name="Allen A.E."/>
            <person name="Cuvelier M.L."/>
            <person name="Derelle E."/>
            <person name="Everett M.V."/>
            <person name="Foulon E."/>
            <person name="Grimwood J."/>
            <person name="Gundlach H."/>
            <person name="Henrissat B."/>
            <person name="Napoli C."/>
            <person name="McDonald S.M."/>
            <person name="Parker M.S."/>
            <person name="Rombauts S."/>
            <person name="Salamov A."/>
            <person name="Von Dassow P."/>
            <person name="Badger J.H."/>
            <person name="Coutinho P.M."/>
            <person name="Demir E."/>
            <person name="Dubchak I."/>
            <person name="Gentemann C."/>
            <person name="Eikrem W."/>
            <person name="Gready J.E."/>
            <person name="John U."/>
            <person name="Lanier W."/>
            <person name="Lindquist E.A."/>
            <person name="Lucas S."/>
            <person name="Mayer K.F."/>
            <person name="Moreau H."/>
            <person name="Not F."/>
            <person name="Otillar R."/>
            <person name="Panaud O."/>
            <person name="Pangilinan J."/>
            <person name="Paulsen I."/>
            <person name="Piegu B."/>
            <person name="Poliakov A."/>
            <person name="Robbens S."/>
            <person name="Schmutz J."/>
            <person name="Toulza E."/>
            <person name="Wyss T."/>
            <person name="Zelensky A."/>
            <person name="Zhou K."/>
            <person name="Armbrust E.V."/>
            <person name="Bhattacharya D."/>
            <person name="Goodenough U.W."/>
            <person name="Van de Peer Y."/>
            <person name="Grigoriev I.V."/>
        </authorList>
    </citation>
    <scope>NUCLEOTIDE SEQUENCE [LARGE SCALE GENOMIC DNA]</scope>
    <source>
        <strain evidence="4">RCC299 / NOUM17</strain>
    </source>
</reference>
<dbReference type="RefSeq" id="XP_002501968.1">
    <property type="nucleotide sequence ID" value="XM_002501922.1"/>
</dbReference>
<feature type="region of interest" description="Disordered" evidence="2">
    <location>
        <begin position="129"/>
        <end position="181"/>
    </location>
</feature>
<dbReference type="OrthoDB" id="341898at2759"/>
<gene>
    <name evidence="3" type="ORF">MICPUN_105515</name>
</gene>
<dbReference type="Proteomes" id="UP000002009">
    <property type="component" value="Chromosome 4"/>
</dbReference>
<organism evidence="3 4">
    <name type="scientific">Micromonas commoda (strain RCC299 / NOUM17 / CCMP2709)</name>
    <name type="common">Picoplanktonic green alga</name>
    <dbReference type="NCBI Taxonomy" id="296587"/>
    <lineage>
        <taxon>Eukaryota</taxon>
        <taxon>Viridiplantae</taxon>
        <taxon>Chlorophyta</taxon>
        <taxon>Mamiellophyceae</taxon>
        <taxon>Mamiellales</taxon>
        <taxon>Mamiellaceae</taxon>
        <taxon>Micromonas</taxon>
    </lineage>
</organism>
<dbReference type="STRING" id="296587.C1E531"/>
<dbReference type="InParanoid" id="C1E531"/>
<dbReference type="GeneID" id="8243253"/>
<dbReference type="GO" id="GO:0005737">
    <property type="term" value="C:cytoplasm"/>
    <property type="evidence" value="ECO:0007669"/>
    <property type="project" value="TreeGrafter"/>
</dbReference>
<evidence type="ECO:0000313" key="4">
    <source>
        <dbReference type="Proteomes" id="UP000002009"/>
    </source>
</evidence>
<dbReference type="AlphaFoldDB" id="C1E531"/>
<dbReference type="Pfam" id="PF09184">
    <property type="entry name" value="PPP4R2"/>
    <property type="match status" value="1"/>
</dbReference>
<dbReference type="InterPro" id="IPR015267">
    <property type="entry name" value="PPP4R2"/>
</dbReference>
<name>C1E531_MICCC</name>
<accession>C1E531</accession>
<evidence type="ECO:0000256" key="1">
    <source>
        <dbReference type="ARBA" id="ARBA00009207"/>
    </source>
</evidence>
<proteinExistence type="inferred from homology"/>
<sequence>MVALMRASMKEFARAQRSTGAKVDVGPPRAEDAAAADAAERLANELAQFPAPPFTSQRLCELLLAPREYYTKIEKLVHAVEKLMTVTGTVASSNAPPDEPDDVDVNPARVRHENDPVNLEQTAFVSSLVGTGPATATGPGPGGDHPVATNGVGARVDADGTSTETDAGDAGPGPIGDANGSIVGSVLAGKRKAEGDPCSADGGVDGVAVDGGVAGPAVDAGGALSVSAVQS</sequence>
<dbReference type="GO" id="GO:0019888">
    <property type="term" value="F:protein phosphatase regulator activity"/>
    <property type="evidence" value="ECO:0007669"/>
    <property type="project" value="InterPro"/>
</dbReference>
<dbReference type="PANTHER" id="PTHR16487">
    <property type="entry name" value="PPP4R2-RELATED PROTEIN"/>
    <property type="match status" value="1"/>
</dbReference>
<evidence type="ECO:0000313" key="3">
    <source>
        <dbReference type="EMBL" id="ACO63226.1"/>
    </source>
</evidence>
<evidence type="ECO:0000256" key="2">
    <source>
        <dbReference type="SAM" id="MobiDB-lite"/>
    </source>
</evidence>
<protein>
    <submittedName>
        <fullName evidence="3">Uncharacterized protein</fullName>
    </submittedName>
</protein>
<keyword evidence="4" id="KW-1185">Reference proteome</keyword>
<dbReference type="EMBL" id="CP001325">
    <property type="protein sequence ID" value="ACO63226.1"/>
    <property type="molecule type" value="Genomic_DNA"/>
</dbReference>
<dbReference type="KEGG" id="mis:MICPUN_105515"/>
<dbReference type="eggNOG" id="KOG3175">
    <property type="taxonomic scope" value="Eukaryota"/>
</dbReference>
<dbReference type="GO" id="GO:0030289">
    <property type="term" value="C:protein phosphatase 4 complex"/>
    <property type="evidence" value="ECO:0007669"/>
    <property type="project" value="InterPro"/>
</dbReference>